<dbReference type="EMBL" id="CAKOGP040000001">
    <property type="protein sequence ID" value="CAJ1899245.1"/>
    <property type="molecule type" value="Genomic_DNA"/>
</dbReference>
<proteinExistence type="predicted"/>
<keyword evidence="1" id="KW-0812">Transmembrane</keyword>
<comment type="caution">
    <text evidence="3">The sequence shown here is derived from an EMBL/GenBank/DDBJ whole genome shotgun (WGS) entry which is preliminary data.</text>
</comment>
<feature type="signal peptide" evidence="2">
    <location>
        <begin position="1"/>
        <end position="20"/>
    </location>
</feature>
<accession>A0AAD2FC20</accession>
<keyword evidence="1" id="KW-1133">Transmembrane helix</keyword>
<organism evidence="3 4">
    <name type="scientific">Cylindrotheca closterium</name>
    <dbReference type="NCBI Taxonomy" id="2856"/>
    <lineage>
        <taxon>Eukaryota</taxon>
        <taxon>Sar</taxon>
        <taxon>Stramenopiles</taxon>
        <taxon>Ochrophyta</taxon>
        <taxon>Bacillariophyta</taxon>
        <taxon>Bacillariophyceae</taxon>
        <taxon>Bacillariophycidae</taxon>
        <taxon>Bacillariales</taxon>
        <taxon>Bacillariaceae</taxon>
        <taxon>Cylindrotheca</taxon>
    </lineage>
</organism>
<feature type="chain" id="PRO_5042275384" evidence="2">
    <location>
        <begin position="21"/>
        <end position="352"/>
    </location>
</feature>
<evidence type="ECO:0000313" key="3">
    <source>
        <dbReference type="EMBL" id="CAJ1899245.1"/>
    </source>
</evidence>
<keyword evidence="1" id="KW-0472">Membrane</keyword>
<feature type="transmembrane region" description="Helical" evidence="1">
    <location>
        <begin position="310"/>
        <end position="331"/>
    </location>
</feature>
<name>A0AAD2FC20_9STRA</name>
<evidence type="ECO:0000256" key="2">
    <source>
        <dbReference type="SAM" id="SignalP"/>
    </source>
</evidence>
<keyword evidence="2" id="KW-0732">Signal</keyword>
<protein>
    <submittedName>
        <fullName evidence="3">Uncharacterized protein</fullName>
    </submittedName>
</protein>
<gene>
    <name evidence="3" type="ORF">CYCCA115_LOCUS272</name>
</gene>
<reference evidence="3" key="1">
    <citation type="submission" date="2023-08" db="EMBL/GenBank/DDBJ databases">
        <authorList>
            <person name="Audoor S."/>
            <person name="Bilcke G."/>
        </authorList>
    </citation>
    <scope>NUCLEOTIDE SEQUENCE</scope>
</reference>
<evidence type="ECO:0000256" key="1">
    <source>
        <dbReference type="SAM" id="Phobius"/>
    </source>
</evidence>
<dbReference type="Proteomes" id="UP001295423">
    <property type="component" value="Unassembled WGS sequence"/>
</dbReference>
<sequence length="352" mass="39134">MMNYISLAAIALLAATNAHAHKEVTINSESSVSIASESVVGRHLLSHARKLDDAGYYSNNFYEEVDKSFMVNYSLKFQGCHHVQQWNPNSEEDEDAVRIMTKRLVRFRLCPSDSCSSEHSQGCNSGYGDYVVEMDTFLLAYIEAAKNSENYDRKLRELEDGGFNLENYSQCGYYQDNYYIGPYCAAQGGEIKLGIFTDDTCSSFTSNDYYYYMTGTSLPFSSKSLVTNSCISCNANANSDGYQDYANYASGGDSQTSYFCGYIYDSSGKCETKMSDVSYPNEGACSYIEGVKIIREDGVIRTSANRKSKIAAVFIGLFLTIAVLLAGYVYYLRTKLTRARVNLNAATQGQLS</sequence>
<evidence type="ECO:0000313" key="4">
    <source>
        <dbReference type="Proteomes" id="UP001295423"/>
    </source>
</evidence>
<keyword evidence="4" id="KW-1185">Reference proteome</keyword>
<dbReference type="AlphaFoldDB" id="A0AAD2FC20"/>